<feature type="chain" id="PRO_5045255099" evidence="2">
    <location>
        <begin position="21"/>
        <end position="783"/>
    </location>
</feature>
<feature type="region of interest" description="Disordered" evidence="1">
    <location>
        <begin position="89"/>
        <end position="119"/>
    </location>
</feature>
<dbReference type="RefSeq" id="WP_306839846.1">
    <property type="nucleotide sequence ID" value="NZ_JAUSRF010000025.1"/>
</dbReference>
<protein>
    <submittedName>
        <fullName evidence="3">Tetratricopeptide (TPR) repeat protein</fullName>
    </submittedName>
</protein>
<feature type="signal peptide" evidence="2">
    <location>
        <begin position="1"/>
        <end position="20"/>
    </location>
</feature>
<accession>A0ABT9Q2Z3</accession>
<organism evidence="3 4">
    <name type="scientific">Neorhizobium huautlense</name>
    <dbReference type="NCBI Taxonomy" id="67774"/>
    <lineage>
        <taxon>Bacteria</taxon>
        <taxon>Pseudomonadati</taxon>
        <taxon>Pseudomonadota</taxon>
        <taxon>Alphaproteobacteria</taxon>
        <taxon>Hyphomicrobiales</taxon>
        <taxon>Rhizobiaceae</taxon>
        <taxon>Rhizobium/Agrobacterium group</taxon>
        <taxon>Neorhizobium</taxon>
    </lineage>
</organism>
<dbReference type="Proteomes" id="UP001241472">
    <property type="component" value="Unassembled WGS sequence"/>
</dbReference>
<keyword evidence="2" id="KW-0732">Signal</keyword>
<keyword evidence="4" id="KW-1185">Reference proteome</keyword>
<proteinExistence type="predicted"/>
<feature type="region of interest" description="Disordered" evidence="1">
    <location>
        <begin position="590"/>
        <end position="620"/>
    </location>
</feature>
<reference evidence="3 4" key="1">
    <citation type="submission" date="2023-07" db="EMBL/GenBank/DDBJ databases">
        <title>Sorghum-associated microbial communities from plants grown in Nebraska, USA.</title>
        <authorList>
            <person name="Schachtman D."/>
        </authorList>
    </citation>
    <scope>NUCLEOTIDE SEQUENCE [LARGE SCALE GENOMIC DNA]</scope>
    <source>
        <strain evidence="3 4">DS1307</strain>
    </source>
</reference>
<dbReference type="InterPro" id="IPR011990">
    <property type="entry name" value="TPR-like_helical_dom_sf"/>
</dbReference>
<sequence>MRKVLAATVAIMAVAAAVYGLNDADALREHFPERDGVQQSAPKLMAMGRVRGPDGQPVDYPGVDVYSGATGSTTEAPLQLSQADTAAPLTQAPAQAPAQSRTASENAAPAAGQAPNRPQVDESALRYFAARNDQARLQAEISRLRALYPDWTPPNDPLAVPQNGDPQLESMWRLYADGRFAELRKAIADRRVADAAWQPPADLLERLDVAEARARLVNASDLKQYQTVVDIGAQTPALLTCAEVDVLWRIAEAFAETDREVRAKDAYGYVLKSCTNPQERLATVQKASAVLDYAGMQDLLSSEHRNEDGSGEFDSLRDDLSRRFMAEANEDPKMRIADAYITRVEKLAEDGSLASDALLVGWYRLRREDTGAAEKWFRMAREREDSASASQGLALCLIAKKAPQEAEDVMYRWRDDSTDAKDTYMAATANLLAVMPPPVLPEPVLQRIAVEVIEAKDAASAQQFGWYARNFNQPQTAARWFETALSWKPDDEPSAYGLVLSRNQLNDRAGVAAVQSQWQGRSVRIANLGETTEQTLAAQRIAQGSADQQGAQLPAQQYAGQPAVNANAQQVIATQTAPILPAYAPAPVQQTSTAPVRRSAPVASASRGARTERGCTTTIDPEGLAPGAALSRGWCLMELNRPMEAAEAFGVALKRGSGQVREDAAYGQSLAYLRVGLTDNAAVSATQAPLARKRASELQVAILSNRATLAFDAGRYRDALLFLDQRAQLETERVDLMVMRGYAYLNMKRYADAMQVFEAASQSGNRDALRGLADVRAARNNDY</sequence>
<evidence type="ECO:0000313" key="4">
    <source>
        <dbReference type="Proteomes" id="UP001241472"/>
    </source>
</evidence>
<comment type="caution">
    <text evidence="3">The sequence shown here is derived from an EMBL/GenBank/DDBJ whole genome shotgun (WGS) entry which is preliminary data.</text>
</comment>
<name>A0ABT9Q2Z3_9HYPH</name>
<evidence type="ECO:0000256" key="1">
    <source>
        <dbReference type="SAM" id="MobiDB-lite"/>
    </source>
</evidence>
<evidence type="ECO:0000256" key="2">
    <source>
        <dbReference type="SAM" id="SignalP"/>
    </source>
</evidence>
<feature type="compositionally biased region" description="Low complexity" evidence="1">
    <location>
        <begin position="89"/>
        <end position="103"/>
    </location>
</feature>
<evidence type="ECO:0000313" key="3">
    <source>
        <dbReference type="EMBL" id="MDP9840339.1"/>
    </source>
</evidence>
<dbReference type="SUPFAM" id="SSF48452">
    <property type="entry name" value="TPR-like"/>
    <property type="match status" value="1"/>
</dbReference>
<dbReference type="EMBL" id="JAUSRF010000025">
    <property type="protein sequence ID" value="MDP9840339.1"/>
    <property type="molecule type" value="Genomic_DNA"/>
</dbReference>
<dbReference type="Gene3D" id="1.25.40.10">
    <property type="entry name" value="Tetratricopeptide repeat domain"/>
    <property type="match status" value="1"/>
</dbReference>
<gene>
    <name evidence="3" type="ORF">J2T09_005126</name>
</gene>